<dbReference type="Gene3D" id="3.40.190.10">
    <property type="entry name" value="Periplasmic binding protein-like II"/>
    <property type="match status" value="2"/>
</dbReference>
<dbReference type="RefSeq" id="WP_229432506.1">
    <property type="nucleotide sequence ID" value="NZ_JAJHPV010000013.1"/>
</dbReference>
<name>A0ABS8IUX5_9BURK</name>
<keyword evidence="3" id="KW-1185">Reference proteome</keyword>
<evidence type="ECO:0008006" key="4">
    <source>
        <dbReference type="Google" id="ProtNLM"/>
    </source>
</evidence>
<protein>
    <recommendedName>
        <fullName evidence="4">Polar amino acid transport system substrate-binding protein</fullName>
    </recommendedName>
</protein>
<evidence type="ECO:0000313" key="3">
    <source>
        <dbReference type="Proteomes" id="UP001198701"/>
    </source>
</evidence>
<reference evidence="2 3" key="1">
    <citation type="submission" date="2021-11" db="EMBL/GenBank/DDBJ databases">
        <authorList>
            <person name="Huq M.A."/>
        </authorList>
    </citation>
    <scope>NUCLEOTIDE SEQUENCE [LARGE SCALE GENOMIC DNA]</scope>
    <source>
        <strain evidence="2 3">MAHUQ-52</strain>
    </source>
</reference>
<comment type="caution">
    <text evidence="2">The sequence shown here is derived from an EMBL/GenBank/DDBJ whole genome shotgun (WGS) entry which is preliminary data.</text>
</comment>
<evidence type="ECO:0000256" key="1">
    <source>
        <dbReference type="SAM" id="SignalP"/>
    </source>
</evidence>
<organism evidence="2 3">
    <name type="scientific">Massilia agrisoli</name>
    <dbReference type="NCBI Taxonomy" id="2892444"/>
    <lineage>
        <taxon>Bacteria</taxon>
        <taxon>Pseudomonadati</taxon>
        <taxon>Pseudomonadota</taxon>
        <taxon>Betaproteobacteria</taxon>
        <taxon>Burkholderiales</taxon>
        <taxon>Oxalobacteraceae</taxon>
        <taxon>Telluria group</taxon>
        <taxon>Massilia</taxon>
    </lineage>
</organism>
<feature type="chain" id="PRO_5046472974" description="Polar amino acid transport system substrate-binding protein" evidence="1">
    <location>
        <begin position="22"/>
        <end position="270"/>
    </location>
</feature>
<gene>
    <name evidence="2" type="ORF">LMJ30_11615</name>
</gene>
<evidence type="ECO:0000313" key="2">
    <source>
        <dbReference type="EMBL" id="MCC6071607.1"/>
    </source>
</evidence>
<dbReference type="SUPFAM" id="SSF53850">
    <property type="entry name" value="Periplasmic binding protein-like II"/>
    <property type="match status" value="1"/>
</dbReference>
<dbReference type="EMBL" id="JAJHPV010000013">
    <property type="protein sequence ID" value="MCC6071607.1"/>
    <property type="molecule type" value="Genomic_DNA"/>
</dbReference>
<keyword evidence="1" id="KW-0732">Signal</keyword>
<feature type="signal peptide" evidence="1">
    <location>
        <begin position="1"/>
        <end position="21"/>
    </location>
</feature>
<accession>A0ABS8IUX5</accession>
<proteinExistence type="predicted"/>
<dbReference type="Proteomes" id="UP001198701">
    <property type="component" value="Unassembled WGS sequence"/>
</dbReference>
<sequence length="270" mass="29197">MRTLHFLPLLGLLLAAGSALAECAPLRLGYVDQHRPPYFLGSGNAEASPAGAAVDLIREAAAVAGCKVITMRLPPARLRSALKAGAIDVMSMEAVEADKGLYALPLDAAGKLDVAKALRVHTVVFVRAGDTALGSNDPAREFGQRWLGSNYAAPLVAQLRKQGFRVDDGALDTERNLEKLVRHRIDGYAISVAAPGDMDNWVAAKYGNAVVRLERPIQTNNIWLAMSKDYQARHPAQVAAMWDWVAEHGRQRFAKLVRKYDKHLSAAPGG</sequence>